<name>A0A8H7SPT7_9FUNG</name>
<dbReference type="InterPro" id="IPR032675">
    <property type="entry name" value="LRR_dom_sf"/>
</dbReference>
<evidence type="ECO:0000313" key="4">
    <source>
        <dbReference type="EMBL" id="KAG2233995.1"/>
    </source>
</evidence>
<dbReference type="PANTHER" id="PTHR48051">
    <property type="match status" value="1"/>
</dbReference>
<dbReference type="AlphaFoldDB" id="A0A8H7SPT7"/>
<feature type="transmembrane region" description="Helical" evidence="3">
    <location>
        <begin position="67"/>
        <end position="87"/>
    </location>
</feature>
<gene>
    <name evidence="4" type="ORF">INT48_006487</name>
</gene>
<keyword evidence="3" id="KW-0472">Membrane</keyword>
<keyword evidence="5" id="KW-1185">Reference proteome</keyword>
<dbReference type="SUPFAM" id="SSF52058">
    <property type="entry name" value="L domain-like"/>
    <property type="match status" value="1"/>
</dbReference>
<dbReference type="EMBL" id="JAEPRE010000064">
    <property type="protein sequence ID" value="KAG2233995.1"/>
    <property type="molecule type" value="Genomic_DNA"/>
</dbReference>
<comment type="caution">
    <text evidence="4">The sequence shown here is derived from an EMBL/GenBank/DDBJ whole genome shotgun (WGS) entry which is preliminary data.</text>
</comment>
<evidence type="ECO:0000313" key="5">
    <source>
        <dbReference type="Proteomes" id="UP000613177"/>
    </source>
</evidence>
<dbReference type="InterPro" id="IPR050216">
    <property type="entry name" value="LRR_domain-containing"/>
</dbReference>
<keyword evidence="2" id="KW-0677">Repeat</keyword>
<organism evidence="4 5">
    <name type="scientific">Thamnidium elegans</name>
    <dbReference type="NCBI Taxonomy" id="101142"/>
    <lineage>
        <taxon>Eukaryota</taxon>
        <taxon>Fungi</taxon>
        <taxon>Fungi incertae sedis</taxon>
        <taxon>Mucoromycota</taxon>
        <taxon>Mucoromycotina</taxon>
        <taxon>Mucoromycetes</taxon>
        <taxon>Mucorales</taxon>
        <taxon>Mucorineae</taxon>
        <taxon>Mucoraceae</taxon>
        <taxon>Thamnidium</taxon>
    </lineage>
</organism>
<dbReference type="InterPro" id="IPR003591">
    <property type="entry name" value="Leu-rich_rpt_typical-subtyp"/>
</dbReference>
<dbReference type="Proteomes" id="UP000613177">
    <property type="component" value="Unassembled WGS sequence"/>
</dbReference>
<dbReference type="GO" id="GO:0005737">
    <property type="term" value="C:cytoplasm"/>
    <property type="evidence" value="ECO:0007669"/>
    <property type="project" value="TreeGrafter"/>
</dbReference>
<protein>
    <submittedName>
        <fullName evidence="4">Uncharacterized protein</fullName>
    </submittedName>
</protein>
<accession>A0A8H7SPT7</accession>
<dbReference type="SMART" id="SM00369">
    <property type="entry name" value="LRR_TYP"/>
    <property type="match status" value="3"/>
</dbReference>
<keyword evidence="3" id="KW-1133">Transmembrane helix</keyword>
<keyword evidence="1" id="KW-0433">Leucine-rich repeat</keyword>
<dbReference type="Pfam" id="PF13855">
    <property type="entry name" value="LRR_8"/>
    <property type="match status" value="1"/>
</dbReference>
<evidence type="ECO:0000256" key="3">
    <source>
        <dbReference type="SAM" id="Phobius"/>
    </source>
</evidence>
<evidence type="ECO:0000256" key="1">
    <source>
        <dbReference type="ARBA" id="ARBA00022614"/>
    </source>
</evidence>
<dbReference type="PRINTS" id="PR00019">
    <property type="entry name" value="LEURICHRPT"/>
</dbReference>
<proteinExistence type="predicted"/>
<dbReference type="PANTHER" id="PTHR48051:SF1">
    <property type="entry name" value="RAS SUPPRESSOR PROTEIN 1"/>
    <property type="match status" value="1"/>
</dbReference>
<reference evidence="4" key="1">
    <citation type="submission" date="2021-01" db="EMBL/GenBank/DDBJ databases">
        <title>Metabolic potential, ecology and presence of endohyphal bacteria is reflected in genomic diversity of Mucoromycotina.</title>
        <authorList>
            <person name="Muszewska A."/>
            <person name="Okrasinska A."/>
            <person name="Steczkiewicz K."/>
            <person name="Drgas O."/>
            <person name="Orlowska M."/>
            <person name="Perlinska-Lenart U."/>
            <person name="Aleksandrzak-Piekarczyk T."/>
            <person name="Szatraj K."/>
            <person name="Zielenkiewicz U."/>
            <person name="Pilsyk S."/>
            <person name="Malc E."/>
            <person name="Mieczkowski P."/>
            <person name="Kruszewska J.S."/>
            <person name="Biernat P."/>
            <person name="Pawlowska J."/>
        </authorList>
    </citation>
    <scope>NUCLEOTIDE SEQUENCE</scope>
    <source>
        <strain evidence="4">WA0000018081</strain>
    </source>
</reference>
<dbReference type="InterPro" id="IPR001611">
    <property type="entry name" value="Leu-rich_rpt"/>
</dbReference>
<dbReference type="PROSITE" id="PS51450">
    <property type="entry name" value="LRR"/>
    <property type="match status" value="2"/>
</dbReference>
<evidence type="ECO:0000256" key="2">
    <source>
        <dbReference type="ARBA" id="ARBA00022737"/>
    </source>
</evidence>
<sequence length="549" mass="63730">MNQIREYTSQDQQRFKQFYITTENEKKHARVLNDLYQSQGTKRTWQAGIVGIFGIHITQWLKTPSLPLPLILIELMLWTAGVGFFWYNWLSRDYKKHVQQSVERISTGLLAIAKTEKSNSWVMENNKGELIGTVALKYENGEGKIGYLTAERKQDCKELVQNAFKFGRANKIRVISKWQERDSKWSEKKERENNNLFQLPFFTFFISIKKNMSSNFTIRTLTKSIDSYPMHDLFSPTALDHDLTYVDKTYYNAATLNNSKTINEKQSNSVHAIVLNRTISLVTSISRLDLRNIGLFVLPTQVSLLTRLTLLDLSHNKLVKLPSSLDQLKHLNHLNISHNRLTHLPSSIYSLCKLTHLDMSFNPFTRVSANLARLIDLNLLDLSSTDIIFIPAELLSLTMTTIRFENCLKLTEELDQTLHHNPPSLLENCARQIIQPILFDLIQGKKKKKSKQQQQQPRFQQLPKHMIHYLSRPKACSTCGGPYFKSFVSRYRIIQRQDESWIPIEYKLCSAHWNNEKDRILTLFSEAPERFLPTTTEPCHLKLVPSSLQ</sequence>
<dbReference type="Gene3D" id="3.80.10.10">
    <property type="entry name" value="Ribonuclease Inhibitor"/>
    <property type="match status" value="1"/>
</dbReference>
<keyword evidence="3" id="KW-0812">Transmembrane</keyword>